<evidence type="ECO:0000256" key="1">
    <source>
        <dbReference type="SAM" id="MobiDB-lite"/>
    </source>
</evidence>
<name>A0A8X6THY4_NEPPI</name>
<reference evidence="2" key="1">
    <citation type="submission" date="2020-08" db="EMBL/GenBank/DDBJ databases">
        <title>Multicomponent nature underlies the extraordinary mechanical properties of spider dragline silk.</title>
        <authorList>
            <person name="Kono N."/>
            <person name="Nakamura H."/>
            <person name="Mori M."/>
            <person name="Yoshida Y."/>
            <person name="Ohtoshi R."/>
            <person name="Malay A.D."/>
            <person name="Moran D.A.P."/>
            <person name="Tomita M."/>
            <person name="Numata K."/>
            <person name="Arakawa K."/>
        </authorList>
    </citation>
    <scope>NUCLEOTIDE SEQUENCE</scope>
</reference>
<dbReference type="EMBL" id="BMAW01009935">
    <property type="protein sequence ID" value="GFT16431.1"/>
    <property type="molecule type" value="Genomic_DNA"/>
</dbReference>
<feature type="region of interest" description="Disordered" evidence="1">
    <location>
        <begin position="61"/>
        <end position="101"/>
    </location>
</feature>
<comment type="caution">
    <text evidence="2">The sequence shown here is derived from an EMBL/GenBank/DDBJ whole genome shotgun (WGS) entry which is preliminary data.</text>
</comment>
<protein>
    <submittedName>
        <fullName evidence="2">Uncharacterized protein</fullName>
    </submittedName>
</protein>
<evidence type="ECO:0000313" key="3">
    <source>
        <dbReference type="Proteomes" id="UP000887013"/>
    </source>
</evidence>
<dbReference type="AlphaFoldDB" id="A0A8X6THY4"/>
<dbReference type="Proteomes" id="UP000887013">
    <property type="component" value="Unassembled WGS sequence"/>
</dbReference>
<proteinExistence type="predicted"/>
<feature type="compositionally biased region" description="Basic and acidic residues" evidence="1">
    <location>
        <begin position="1"/>
        <end position="21"/>
    </location>
</feature>
<organism evidence="2 3">
    <name type="scientific">Nephila pilipes</name>
    <name type="common">Giant wood spider</name>
    <name type="synonym">Nephila maculata</name>
    <dbReference type="NCBI Taxonomy" id="299642"/>
    <lineage>
        <taxon>Eukaryota</taxon>
        <taxon>Metazoa</taxon>
        <taxon>Ecdysozoa</taxon>
        <taxon>Arthropoda</taxon>
        <taxon>Chelicerata</taxon>
        <taxon>Arachnida</taxon>
        <taxon>Araneae</taxon>
        <taxon>Araneomorphae</taxon>
        <taxon>Entelegynae</taxon>
        <taxon>Araneoidea</taxon>
        <taxon>Nephilidae</taxon>
        <taxon>Nephila</taxon>
    </lineage>
</organism>
<evidence type="ECO:0000313" key="2">
    <source>
        <dbReference type="EMBL" id="GFT16431.1"/>
    </source>
</evidence>
<feature type="region of interest" description="Disordered" evidence="1">
    <location>
        <begin position="1"/>
        <end position="23"/>
    </location>
</feature>
<keyword evidence="3" id="KW-1185">Reference proteome</keyword>
<accession>A0A8X6THY4</accession>
<gene>
    <name evidence="2" type="ORF">NPIL_354321</name>
</gene>
<sequence length="101" mass="11234">MEYRSGSPKERFKPEAGRSSEDQGIFRVRWRSLGSRPRPGWEEAALFPEGQKGSAPPVLVSGMGIGSGIHDSGRLYPRMRSPGKDREGMGGSFDRAFYTER</sequence>